<gene>
    <name evidence="4" type="ORF">Theos_0955</name>
</gene>
<dbReference type="InterPro" id="IPR035919">
    <property type="entry name" value="EAL_sf"/>
</dbReference>
<dbReference type="Gene3D" id="3.30.450.20">
    <property type="entry name" value="PAS domain"/>
    <property type="match status" value="1"/>
</dbReference>
<dbReference type="Pfam" id="PF00563">
    <property type="entry name" value="EAL"/>
    <property type="match status" value="1"/>
</dbReference>
<dbReference type="PANTHER" id="PTHR33121:SF70">
    <property type="entry name" value="SIGNALING PROTEIN YKOW"/>
    <property type="match status" value="1"/>
</dbReference>
<organism evidence="4 5">
    <name type="scientific">Thermus oshimai JL-2</name>
    <dbReference type="NCBI Taxonomy" id="751945"/>
    <lineage>
        <taxon>Bacteria</taxon>
        <taxon>Thermotogati</taxon>
        <taxon>Deinococcota</taxon>
        <taxon>Deinococci</taxon>
        <taxon>Thermales</taxon>
        <taxon>Thermaceae</taxon>
        <taxon>Thermus</taxon>
    </lineage>
</organism>
<dbReference type="Pfam" id="PF13185">
    <property type="entry name" value="GAF_2"/>
    <property type="match status" value="2"/>
</dbReference>
<dbReference type="CDD" id="cd01948">
    <property type="entry name" value="EAL"/>
    <property type="match status" value="1"/>
</dbReference>
<evidence type="ECO:0000259" key="2">
    <source>
        <dbReference type="PROSITE" id="PS50883"/>
    </source>
</evidence>
<reference evidence="4 5" key="1">
    <citation type="journal article" date="2013" name="Genome Announc.">
        <title>Whole Genome Sequencing of Thermus oshimai JL-2 and Thermus thermophilus JL-18, Incomplete Denitrifiers from the United States Great Basin.</title>
        <authorList>
            <person name="Murugapiran S.K."/>
            <person name="Huntemann M."/>
            <person name="Wei C.L."/>
            <person name="Han J."/>
            <person name="Detter J.C."/>
            <person name="Han C.S."/>
            <person name="Erkkila T.H."/>
            <person name="Teshima H."/>
            <person name="Chen A."/>
            <person name="Kyrpides N."/>
            <person name="Mavrommatis K."/>
            <person name="Markowitz V."/>
            <person name="Szeto E."/>
            <person name="Ivanova N."/>
            <person name="Pagani I."/>
            <person name="Lam J."/>
            <person name="McDonald A.I."/>
            <person name="Dodsworth J.A."/>
            <person name="Pati A."/>
            <person name="Goodwin L."/>
            <person name="Peters L."/>
            <person name="Pitluck S."/>
            <person name="Woyke T."/>
            <person name="Hedlund B.P."/>
        </authorList>
    </citation>
    <scope>NUCLEOTIDE SEQUENCE</scope>
    <source>
        <strain evidence="4 5">JL-2</strain>
    </source>
</reference>
<dbReference type="SMART" id="SM00052">
    <property type="entry name" value="EAL"/>
    <property type="match status" value="1"/>
</dbReference>
<dbReference type="Gene3D" id="3.30.450.40">
    <property type="match status" value="2"/>
</dbReference>
<evidence type="ECO:0000259" key="3">
    <source>
        <dbReference type="PROSITE" id="PS50887"/>
    </source>
</evidence>
<dbReference type="InterPro" id="IPR001633">
    <property type="entry name" value="EAL_dom"/>
</dbReference>
<dbReference type="SMART" id="SM00065">
    <property type="entry name" value="GAF"/>
    <property type="match status" value="2"/>
</dbReference>
<evidence type="ECO:0000259" key="1">
    <source>
        <dbReference type="PROSITE" id="PS50112"/>
    </source>
</evidence>
<feature type="domain" description="PAS" evidence="1">
    <location>
        <begin position="332"/>
        <end position="388"/>
    </location>
</feature>
<dbReference type="PANTHER" id="PTHR33121">
    <property type="entry name" value="CYCLIC DI-GMP PHOSPHODIESTERASE PDEF"/>
    <property type="match status" value="1"/>
</dbReference>
<dbReference type="eggNOG" id="COG2203">
    <property type="taxonomic scope" value="Bacteria"/>
</dbReference>
<dbReference type="Pfam" id="PF00989">
    <property type="entry name" value="PAS"/>
    <property type="match status" value="1"/>
</dbReference>
<dbReference type="CDD" id="cd00130">
    <property type="entry name" value="PAS"/>
    <property type="match status" value="1"/>
</dbReference>
<dbReference type="InterPro" id="IPR035965">
    <property type="entry name" value="PAS-like_dom_sf"/>
</dbReference>
<feature type="domain" description="EAL" evidence="2">
    <location>
        <begin position="776"/>
        <end position="1002"/>
    </location>
</feature>
<sequence>MPERLRLTLDLAQTLLRPLPLEERLQLALDSLLREPWLTLEAKGALFLMKGGRLQLVAQRNLDEPLQRLCAQVPLGQCLCGQVAQEGAPLELSGVTEAHTTRYPGMPPHGHAIFPIAAGQRVLGVLNLYLAPGQALSPEARLALEEAAGLLALAVLRERAERAARVLHRGARLALEAPSDLDQAASAYLKGLCALLVEEGYLLAWVGEKGPGGRVVPREAAGAVGYLEGLAVRHDETPEGQGPTGRAIREGRPQVLRDVGEDPRYGPWRLRAQAFGFASSAAFPLWVEGEVWGALNVYAAEPDAFDAEEVALLEDLAGLAGQAMERIRSYARAYQLAQVVEQVPESILLTDRQGRIFYANPAVEAVTGYRPEELLGATPRVFKSGLHPPEFYQSLWRTLEGGGTFQALFLNRRKDGRLIAEQKILAPLYGPGRKLEGYLATSRLVTREYALSRVQAALLHFNQRFLREGFSPGLALALLQEAREGLLGVGGLALFLKGLDGRYSMVAASGLELAPWRGRTFPAAELYPLALPASQGRLEGEAHRALWEGLPPEVQGLFQGEGLYARLEAGGEALGLLLARAQAPLGPEVEEAFRLLASGLEMVLATEEERKRTVFFTYHDPQTHLPNRLLLEEEAPALLKEGSWVLGLMEWQGLLGEFWQAHFSLARALLAALRSCLEFRDRFYQLGPGSFALLLQGGKEVALRVEGCLERALKGLPLPPGGAAWLRMALGVALFPEDGASLGELLRHADLALAEARKEGGLAFFNPELARAHRERQDTLALLSAALEGEGFRIHAQPIAELESGKPVALELLLRLEVEGRLVSAGTFIPLAEETGLIVEMDLWLLNRLRELDLGLPLHLNLSPKTLADPRLLETAALLRGRPLEVEVTEYSLAQPGTREVLKALKGLGFGLALDDFGQGYASMNALVENPFDALKVDRAFTWGIGQNPKAEAVLRAALDLARTLGLQAVAEGVETEEQRRWLLQVGYRLGQGYLLGRPSAV</sequence>
<dbReference type="InterPro" id="IPR013767">
    <property type="entry name" value="PAS_fold"/>
</dbReference>
<dbReference type="Gene3D" id="3.30.70.270">
    <property type="match status" value="1"/>
</dbReference>
<dbReference type="KEGG" id="tos:Theos_0955"/>
<dbReference type="InterPro" id="IPR029016">
    <property type="entry name" value="GAF-like_dom_sf"/>
</dbReference>
<evidence type="ECO:0000313" key="4">
    <source>
        <dbReference type="EMBL" id="AFV76008.1"/>
    </source>
</evidence>
<dbReference type="InterPro" id="IPR003018">
    <property type="entry name" value="GAF"/>
</dbReference>
<dbReference type="GO" id="GO:0071111">
    <property type="term" value="F:cyclic-guanylate-specific phosphodiesterase activity"/>
    <property type="evidence" value="ECO:0007669"/>
    <property type="project" value="InterPro"/>
</dbReference>
<accession>K7QWP0</accession>
<dbReference type="SUPFAM" id="SSF55781">
    <property type="entry name" value="GAF domain-like"/>
    <property type="match status" value="2"/>
</dbReference>
<dbReference type="STRING" id="751945.Theos_0955"/>
<dbReference type="InterPro" id="IPR029787">
    <property type="entry name" value="Nucleotide_cyclase"/>
</dbReference>
<dbReference type="InterPro" id="IPR000160">
    <property type="entry name" value="GGDEF_dom"/>
</dbReference>
<dbReference type="SUPFAM" id="SSF141868">
    <property type="entry name" value="EAL domain-like"/>
    <property type="match status" value="1"/>
</dbReference>
<dbReference type="InterPro" id="IPR043128">
    <property type="entry name" value="Rev_trsase/Diguanyl_cyclase"/>
</dbReference>
<dbReference type="GO" id="GO:0006355">
    <property type="term" value="P:regulation of DNA-templated transcription"/>
    <property type="evidence" value="ECO:0007669"/>
    <property type="project" value="InterPro"/>
</dbReference>
<dbReference type="OrthoDB" id="2624050at2"/>
<dbReference type="EMBL" id="CP003249">
    <property type="protein sequence ID" value="AFV76008.1"/>
    <property type="molecule type" value="Genomic_DNA"/>
</dbReference>
<name>K7QWP0_THEOS</name>
<dbReference type="InterPro" id="IPR050706">
    <property type="entry name" value="Cyclic-di-GMP_PDE-like"/>
</dbReference>
<dbReference type="Pfam" id="PF00990">
    <property type="entry name" value="GGDEF"/>
    <property type="match status" value="1"/>
</dbReference>
<dbReference type="PROSITE" id="PS50112">
    <property type="entry name" value="PAS"/>
    <property type="match status" value="1"/>
</dbReference>
<keyword evidence="5" id="KW-1185">Reference proteome</keyword>
<dbReference type="Proteomes" id="UP000000211">
    <property type="component" value="Chromosome"/>
</dbReference>
<dbReference type="InterPro" id="IPR000014">
    <property type="entry name" value="PAS"/>
</dbReference>
<dbReference type="SMART" id="SM00267">
    <property type="entry name" value="GGDEF"/>
    <property type="match status" value="1"/>
</dbReference>
<dbReference type="Gene3D" id="3.20.20.450">
    <property type="entry name" value="EAL domain"/>
    <property type="match status" value="1"/>
</dbReference>
<protein>
    <submittedName>
        <fullName evidence="4">PAS domain S-box</fullName>
    </submittedName>
</protein>
<dbReference type="SUPFAM" id="SSF55785">
    <property type="entry name" value="PYP-like sensor domain (PAS domain)"/>
    <property type="match status" value="1"/>
</dbReference>
<dbReference type="PATRIC" id="fig|751945.3.peg.949"/>
<dbReference type="HOGENOM" id="CLU_000445_70_20_0"/>
<evidence type="ECO:0000313" key="5">
    <source>
        <dbReference type="Proteomes" id="UP000000211"/>
    </source>
</evidence>
<proteinExistence type="predicted"/>
<dbReference type="NCBIfam" id="TIGR00229">
    <property type="entry name" value="sensory_box"/>
    <property type="match status" value="1"/>
</dbReference>
<dbReference type="PROSITE" id="PS50883">
    <property type="entry name" value="EAL"/>
    <property type="match status" value="1"/>
</dbReference>
<dbReference type="SMART" id="SM00091">
    <property type="entry name" value="PAS"/>
    <property type="match status" value="1"/>
</dbReference>
<dbReference type="SUPFAM" id="SSF55073">
    <property type="entry name" value="Nucleotide cyclase"/>
    <property type="match status" value="1"/>
</dbReference>
<dbReference type="eggNOG" id="COG5001">
    <property type="taxonomic scope" value="Bacteria"/>
</dbReference>
<dbReference type="RefSeq" id="WP_016329199.1">
    <property type="nucleotide sequence ID" value="NC_019386.1"/>
</dbReference>
<dbReference type="AlphaFoldDB" id="K7QWP0"/>
<feature type="domain" description="GGDEF" evidence="3">
    <location>
        <begin position="642"/>
        <end position="769"/>
    </location>
</feature>
<dbReference type="PROSITE" id="PS50887">
    <property type="entry name" value="GGDEF"/>
    <property type="match status" value="1"/>
</dbReference>